<protein>
    <submittedName>
        <fullName evidence="1">Uncharacterized protein</fullName>
    </submittedName>
</protein>
<name>A0ABV0UXB1_9TELE</name>
<proteinExistence type="predicted"/>
<dbReference type="EMBL" id="JAHRIQ010083669">
    <property type="protein sequence ID" value="MEQ2248818.1"/>
    <property type="molecule type" value="Genomic_DNA"/>
</dbReference>
<gene>
    <name evidence="1" type="ORF">ILYODFUR_022934</name>
</gene>
<evidence type="ECO:0000313" key="2">
    <source>
        <dbReference type="Proteomes" id="UP001482620"/>
    </source>
</evidence>
<accession>A0ABV0UXB1</accession>
<sequence>MVLRGEGTAKLPALQRRLMPRVLLVLSPPPGRGLLPLMMGQQLASPSSPQSSSTYPHIPLYSSAQQHQWKLEFCEEASPEG</sequence>
<reference evidence="1 2" key="1">
    <citation type="submission" date="2021-06" db="EMBL/GenBank/DDBJ databases">
        <authorList>
            <person name="Palmer J.M."/>
        </authorList>
    </citation>
    <scope>NUCLEOTIDE SEQUENCE [LARGE SCALE GENOMIC DNA]</scope>
    <source>
        <strain evidence="2">if_2019</strain>
        <tissue evidence="1">Muscle</tissue>
    </source>
</reference>
<comment type="caution">
    <text evidence="1">The sequence shown here is derived from an EMBL/GenBank/DDBJ whole genome shotgun (WGS) entry which is preliminary data.</text>
</comment>
<dbReference type="Proteomes" id="UP001482620">
    <property type="component" value="Unassembled WGS sequence"/>
</dbReference>
<organism evidence="1 2">
    <name type="scientific">Ilyodon furcidens</name>
    <name type="common">goldbreast splitfin</name>
    <dbReference type="NCBI Taxonomy" id="33524"/>
    <lineage>
        <taxon>Eukaryota</taxon>
        <taxon>Metazoa</taxon>
        <taxon>Chordata</taxon>
        <taxon>Craniata</taxon>
        <taxon>Vertebrata</taxon>
        <taxon>Euteleostomi</taxon>
        <taxon>Actinopterygii</taxon>
        <taxon>Neopterygii</taxon>
        <taxon>Teleostei</taxon>
        <taxon>Neoteleostei</taxon>
        <taxon>Acanthomorphata</taxon>
        <taxon>Ovalentaria</taxon>
        <taxon>Atherinomorphae</taxon>
        <taxon>Cyprinodontiformes</taxon>
        <taxon>Goodeidae</taxon>
        <taxon>Ilyodon</taxon>
    </lineage>
</organism>
<keyword evidence="2" id="KW-1185">Reference proteome</keyword>
<evidence type="ECO:0000313" key="1">
    <source>
        <dbReference type="EMBL" id="MEQ2248818.1"/>
    </source>
</evidence>